<dbReference type="AlphaFoldDB" id="A0AAV4SRQ6"/>
<protein>
    <submittedName>
        <fullName evidence="1">Uncharacterized protein</fullName>
    </submittedName>
</protein>
<accession>A0AAV4SRQ6</accession>
<keyword evidence="2" id="KW-1185">Reference proteome</keyword>
<evidence type="ECO:0000313" key="1">
    <source>
        <dbReference type="EMBL" id="GIY37048.1"/>
    </source>
</evidence>
<gene>
    <name evidence="1" type="ORF">CEXT_298581</name>
</gene>
<name>A0AAV4SRQ6_CAEEX</name>
<comment type="caution">
    <text evidence="1">The sequence shown here is derived from an EMBL/GenBank/DDBJ whole genome shotgun (WGS) entry which is preliminary data.</text>
</comment>
<dbReference type="EMBL" id="BPLR01010118">
    <property type="protein sequence ID" value="GIY37048.1"/>
    <property type="molecule type" value="Genomic_DNA"/>
</dbReference>
<dbReference type="Proteomes" id="UP001054945">
    <property type="component" value="Unassembled WGS sequence"/>
</dbReference>
<reference evidence="1 2" key="1">
    <citation type="submission" date="2021-06" db="EMBL/GenBank/DDBJ databases">
        <title>Caerostris extrusa draft genome.</title>
        <authorList>
            <person name="Kono N."/>
            <person name="Arakawa K."/>
        </authorList>
    </citation>
    <scope>NUCLEOTIDE SEQUENCE [LARGE SCALE GENOMIC DNA]</scope>
</reference>
<organism evidence="1 2">
    <name type="scientific">Caerostris extrusa</name>
    <name type="common">Bark spider</name>
    <name type="synonym">Caerostris bankana</name>
    <dbReference type="NCBI Taxonomy" id="172846"/>
    <lineage>
        <taxon>Eukaryota</taxon>
        <taxon>Metazoa</taxon>
        <taxon>Ecdysozoa</taxon>
        <taxon>Arthropoda</taxon>
        <taxon>Chelicerata</taxon>
        <taxon>Arachnida</taxon>
        <taxon>Araneae</taxon>
        <taxon>Araneomorphae</taxon>
        <taxon>Entelegynae</taxon>
        <taxon>Araneoidea</taxon>
        <taxon>Araneidae</taxon>
        <taxon>Caerostris</taxon>
    </lineage>
</organism>
<evidence type="ECO:0000313" key="2">
    <source>
        <dbReference type="Proteomes" id="UP001054945"/>
    </source>
</evidence>
<sequence>MLPDWVSNDNSNATTATRIAITPVGVRTTAMRIANTSLRVRTTAIGVAEAQFSKATFIQTAKYLKNIHKQISTKSYQCSIDILSILISQSLQNLLGHEIVLSLRGLFKQCFEKKLFIKF</sequence>
<proteinExistence type="predicted"/>